<feature type="non-terminal residue" evidence="2">
    <location>
        <position position="1"/>
    </location>
</feature>
<evidence type="ECO:0000256" key="1">
    <source>
        <dbReference type="SAM" id="MobiDB-lite"/>
    </source>
</evidence>
<dbReference type="AlphaFoldDB" id="A0A9N9KBX3"/>
<proteinExistence type="predicted"/>
<comment type="caution">
    <text evidence="2">The sequence shown here is derived from an EMBL/GenBank/DDBJ whole genome shotgun (WGS) entry which is preliminary data.</text>
</comment>
<protein>
    <submittedName>
        <fullName evidence="2">17411_t:CDS:1</fullName>
    </submittedName>
</protein>
<name>A0A9N9KBX3_9GLOM</name>
<feature type="region of interest" description="Disordered" evidence="1">
    <location>
        <begin position="1"/>
        <end position="51"/>
    </location>
</feature>
<sequence>DNGDQAKKKIKNSTSGKYNKLRNHEDETEDTLEIQSNMNTSDIFNESNINE</sequence>
<reference evidence="2" key="1">
    <citation type="submission" date="2021-06" db="EMBL/GenBank/DDBJ databases">
        <authorList>
            <person name="Kallberg Y."/>
            <person name="Tangrot J."/>
            <person name="Rosling A."/>
        </authorList>
    </citation>
    <scope>NUCLEOTIDE SEQUENCE</scope>
    <source>
        <strain evidence="2">IN212</strain>
    </source>
</reference>
<keyword evidence="3" id="KW-1185">Reference proteome</keyword>
<evidence type="ECO:0000313" key="2">
    <source>
        <dbReference type="EMBL" id="CAG8819777.1"/>
    </source>
</evidence>
<feature type="compositionally biased region" description="Polar residues" evidence="1">
    <location>
        <begin position="33"/>
        <end position="51"/>
    </location>
</feature>
<feature type="non-terminal residue" evidence="2">
    <location>
        <position position="51"/>
    </location>
</feature>
<accession>A0A9N9KBX3</accession>
<gene>
    <name evidence="2" type="ORF">RFULGI_LOCUS19537</name>
</gene>
<dbReference type="EMBL" id="CAJVPZ010098004">
    <property type="protein sequence ID" value="CAG8819777.1"/>
    <property type="molecule type" value="Genomic_DNA"/>
</dbReference>
<dbReference type="OrthoDB" id="10454148at2759"/>
<evidence type="ECO:0000313" key="3">
    <source>
        <dbReference type="Proteomes" id="UP000789396"/>
    </source>
</evidence>
<organism evidence="2 3">
    <name type="scientific">Racocetra fulgida</name>
    <dbReference type="NCBI Taxonomy" id="60492"/>
    <lineage>
        <taxon>Eukaryota</taxon>
        <taxon>Fungi</taxon>
        <taxon>Fungi incertae sedis</taxon>
        <taxon>Mucoromycota</taxon>
        <taxon>Glomeromycotina</taxon>
        <taxon>Glomeromycetes</taxon>
        <taxon>Diversisporales</taxon>
        <taxon>Gigasporaceae</taxon>
        <taxon>Racocetra</taxon>
    </lineage>
</organism>
<dbReference type="Proteomes" id="UP000789396">
    <property type="component" value="Unassembled WGS sequence"/>
</dbReference>